<comment type="caution">
    <text evidence="2">The sequence shown here is derived from an EMBL/GenBank/DDBJ whole genome shotgun (WGS) entry which is preliminary data.</text>
</comment>
<evidence type="ECO:0000313" key="2">
    <source>
        <dbReference type="EMBL" id="HIR14682.1"/>
    </source>
</evidence>
<accession>A0A9D1DAP4</accession>
<protein>
    <submittedName>
        <fullName evidence="2">TIGR01906 family membrane protein</fullName>
    </submittedName>
</protein>
<keyword evidence="1" id="KW-0812">Transmembrane</keyword>
<keyword evidence="1" id="KW-0472">Membrane</keyword>
<proteinExistence type="predicted"/>
<feature type="transmembrane region" description="Helical" evidence="1">
    <location>
        <begin position="126"/>
        <end position="146"/>
    </location>
</feature>
<organism evidence="2 3">
    <name type="scientific">Candidatus Choladousia intestinavium</name>
    <dbReference type="NCBI Taxonomy" id="2840727"/>
    <lineage>
        <taxon>Bacteria</taxon>
        <taxon>Bacillati</taxon>
        <taxon>Bacillota</taxon>
        <taxon>Clostridia</taxon>
        <taxon>Lachnospirales</taxon>
        <taxon>Lachnospiraceae</taxon>
        <taxon>Lachnospiraceae incertae sedis</taxon>
        <taxon>Candidatus Choladousia</taxon>
    </lineage>
</organism>
<feature type="transmembrane region" description="Helical" evidence="1">
    <location>
        <begin position="93"/>
        <end position="114"/>
    </location>
</feature>
<dbReference type="Proteomes" id="UP000886757">
    <property type="component" value="Unassembled WGS sequence"/>
</dbReference>
<keyword evidence="1" id="KW-1133">Transmembrane helix</keyword>
<feature type="transmembrane region" description="Helical" evidence="1">
    <location>
        <begin position="180"/>
        <end position="203"/>
    </location>
</feature>
<dbReference type="EMBL" id="DVGK01000142">
    <property type="protein sequence ID" value="HIR14682.1"/>
    <property type="molecule type" value="Genomic_DNA"/>
</dbReference>
<dbReference type="AlphaFoldDB" id="A0A9D1DAP4"/>
<dbReference type="InterPro" id="IPR010178">
    <property type="entry name" value="Lit"/>
</dbReference>
<reference evidence="2" key="2">
    <citation type="journal article" date="2021" name="PeerJ">
        <title>Extensive microbial diversity within the chicken gut microbiome revealed by metagenomics and culture.</title>
        <authorList>
            <person name="Gilroy R."/>
            <person name="Ravi A."/>
            <person name="Getino M."/>
            <person name="Pursley I."/>
            <person name="Horton D.L."/>
            <person name="Alikhan N.F."/>
            <person name="Baker D."/>
            <person name="Gharbi K."/>
            <person name="Hall N."/>
            <person name="Watson M."/>
            <person name="Adriaenssens E.M."/>
            <person name="Foster-Nyarko E."/>
            <person name="Jarju S."/>
            <person name="Secka A."/>
            <person name="Antonio M."/>
            <person name="Oren A."/>
            <person name="Chaudhuri R.R."/>
            <person name="La Ragione R."/>
            <person name="Hildebrand F."/>
            <person name="Pallen M.J."/>
        </authorList>
    </citation>
    <scope>NUCLEOTIDE SEQUENCE</scope>
    <source>
        <strain evidence="2">ChiSjej4B22-8148</strain>
    </source>
</reference>
<evidence type="ECO:0000313" key="3">
    <source>
        <dbReference type="Proteomes" id="UP000886757"/>
    </source>
</evidence>
<feature type="transmembrane region" description="Helical" evidence="1">
    <location>
        <begin position="7"/>
        <end position="28"/>
    </location>
</feature>
<name>A0A9D1DAP4_9FIRM</name>
<reference evidence="2" key="1">
    <citation type="submission" date="2020-10" db="EMBL/GenBank/DDBJ databases">
        <authorList>
            <person name="Gilroy R."/>
        </authorList>
    </citation>
    <scope>NUCLEOTIDE SEQUENCE</scope>
    <source>
        <strain evidence="2">ChiSjej4B22-8148</strain>
    </source>
</reference>
<dbReference type="NCBIfam" id="TIGR01906">
    <property type="entry name" value="integ_TIGR01906"/>
    <property type="match status" value="1"/>
</dbReference>
<sequence>MISGSNLFLAFIGALFLICASVVLVLHLRTIYYFDIGYLNLKEETGMSRSEIRENYDALIDYNLVYKGIDKLEFPSFPMSESGEIHFAEVKRIFVAIQWLFLITGVFTVLGLIRKIPRRDFGSLKLISILTLLIPAVLGILAALNWEQFFVTFHRLFFNNDYWIFNPMTDPVIRILPDTFFAHCAAAVLFFLVLGSLLTGALYRILVPRRGSAEAPVGRKRR</sequence>
<evidence type="ECO:0000256" key="1">
    <source>
        <dbReference type="SAM" id="Phobius"/>
    </source>
</evidence>
<dbReference type="Pfam" id="PF07314">
    <property type="entry name" value="Lit"/>
    <property type="match status" value="1"/>
</dbReference>
<gene>
    <name evidence="2" type="ORF">IAB31_12250</name>
</gene>